<comment type="caution">
    <text evidence="1">The sequence shown here is derived from an EMBL/GenBank/DDBJ whole genome shotgun (WGS) entry which is preliminary data.</text>
</comment>
<protein>
    <submittedName>
        <fullName evidence="1">Uncharacterized protein</fullName>
    </submittedName>
</protein>
<evidence type="ECO:0000313" key="1">
    <source>
        <dbReference type="EMBL" id="KAF9651725.1"/>
    </source>
</evidence>
<reference evidence="1" key="2">
    <citation type="journal article" date="2020" name="Nat. Commun.">
        <title>Large-scale genome sequencing of mycorrhizal fungi provides insights into the early evolution of symbiotic traits.</title>
        <authorList>
            <person name="Miyauchi S."/>
            <person name="Kiss E."/>
            <person name="Kuo A."/>
            <person name="Drula E."/>
            <person name="Kohler A."/>
            <person name="Sanchez-Garcia M."/>
            <person name="Morin E."/>
            <person name="Andreopoulos B."/>
            <person name="Barry K.W."/>
            <person name="Bonito G."/>
            <person name="Buee M."/>
            <person name="Carver A."/>
            <person name="Chen C."/>
            <person name="Cichocki N."/>
            <person name="Clum A."/>
            <person name="Culley D."/>
            <person name="Crous P.W."/>
            <person name="Fauchery L."/>
            <person name="Girlanda M."/>
            <person name="Hayes R.D."/>
            <person name="Keri Z."/>
            <person name="LaButti K."/>
            <person name="Lipzen A."/>
            <person name="Lombard V."/>
            <person name="Magnuson J."/>
            <person name="Maillard F."/>
            <person name="Murat C."/>
            <person name="Nolan M."/>
            <person name="Ohm R.A."/>
            <person name="Pangilinan J."/>
            <person name="Pereira M.F."/>
            <person name="Perotto S."/>
            <person name="Peter M."/>
            <person name="Pfister S."/>
            <person name="Riley R."/>
            <person name="Sitrit Y."/>
            <person name="Stielow J.B."/>
            <person name="Szollosi G."/>
            <person name="Zifcakova L."/>
            <person name="Stursova M."/>
            <person name="Spatafora J.W."/>
            <person name="Tedersoo L."/>
            <person name="Vaario L.M."/>
            <person name="Yamada A."/>
            <person name="Yan M."/>
            <person name="Wang P."/>
            <person name="Xu J."/>
            <person name="Bruns T."/>
            <person name="Baldrian P."/>
            <person name="Vilgalys R."/>
            <person name="Dunand C."/>
            <person name="Henrissat B."/>
            <person name="Grigoriev I.V."/>
            <person name="Hibbett D."/>
            <person name="Nagy L.G."/>
            <person name="Martin F.M."/>
        </authorList>
    </citation>
    <scope>NUCLEOTIDE SEQUENCE</scope>
    <source>
        <strain evidence="1">P2</strain>
    </source>
</reference>
<keyword evidence="2" id="KW-1185">Reference proteome</keyword>
<reference evidence="1" key="1">
    <citation type="submission" date="2019-10" db="EMBL/GenBank/DDBJ databases">
        <authorList>
            <consortium name="DOE Joint Genome Institute"/>
            <person name="Kuo A."/>
            <person name="Miyauchi S."/>
            <person name="Kiss E."/>
            <person name="Drula E."/>
            <person name="Kohler A."/>
            <person name="Sanchez-Garcia M."/>
            <person name="Andreopoulos B."/>
            <person name="Barry K.W."/>
            <person name="Bonito G."/>
            <person name="Buee M."/>
            <person name="Carver A."/>
            <person name="Chen C."/>
            <person name="Cichocki N."/>
            <person name="Clum A."/>
            <person name="Culley D."/>
            <person name="Crous P.W."/>
            <person name="Fauchery L."/>
            <person name="Girlanda M."/>
            <person name="Hayes R."/>
            <person name="Keri Z."/>
            <person name="Labutti K."/>
            <person name="Lipzen A."/>
            <person name="Lombard V."/>
            <person name="Magnuson J."/>
            <person name="Maillard F."/>
            <person name="Morin E."/>
            <person name="Murat C."/>
            <person name="Nolan M."/>
            <person name="Ohm R."/>
            <person name="Pangilinan J."/>
            <person name="Pereira M."/>
            <person name="Perotto S."/>
            <person name="Peter M."/>
            <person name="Riley R."/>
            <person name="Sitrit Y."/>
            <person name="Stielow B."/>
            <person name="Szollosi G."/>
            <person name="Zifcakova L."/>
            <person name="Stursova M."/>
            <person name="Spatafora J.W."/>
            <person name="Tedersoo L."/>
            <person name="Vaario L.-M."/>
            <person name="Yamada A."/>
            <person name="Yan M."/>
            <person name="Wang P."/>
            <person name="Xu J."/>
            <person name="Bruns T."/>
            <person name="Baldrian P."/>
            <person name="Vilgalys R."/>
            <person name="Henrissat B."/>
            <person name="Grigoriev I.V."/>
            <person name="Hibbett D."/>
            <person name="Nagy L.G."/>
            <person name="Martin F.M."/>
        </authorList>
    </citation>
    <scope>NUCLEOTIDE SEQUENCE</scope>
    <source>
        <strain evidence="1">P2</strain>
    </source>
</reference>
<evidence type="ECO:0000313" key="2">
    <source>
        <dbReference type="Proteomes" id="UP000886501"/>
    </source>
</evidence>
<proteinExistence type="predicted"/>
<dbReference type="EMBL" id="MU117973">
    <property type="protein sequence ID" value="KAF9651725.1"/>
    <property type="molecule type" value="Genomic_DNA"/>
</dbReference>
<accession>A0ACB6ZPG0</accession>
<name>A0ACB6ZPG0_THEGA</name>
<sequence>MQTIVRSGCRRLLRRPSWQSRSFFSGMPDLSSLSPFPGSTSEDTKQTYNTQKVLPYSRQQLYEVVADVDSYNKFIPFCTRSKVLSRREPLKDLKIPDGFSMDAELTVGFLSFTESYVSKVTCSPHDSVKAVASSSTPLFKTLETTWKFEPVPGASGGKEFTLVKYDIVFAFSNPLHAVISAKFFGQVSGLMMRAFEDRCEEVYGRGVSRNDVDR</sequence>
<gene>
    <name evidence="1" type="ORF">BDM02DRAFT_3090482</name>
</gene>
<dbReference type="Proteomes" id="UP000886501">
    <property type="component" value="Unassembled WGS sequence"/>
</dbReference>
<organism evidence="1 2">
    <name type="scientific">Thelephora ganbajun</name>
    <name type="common">Ganba fungus</name>
    <dbReference type="NCBI Taxonomy" id="370292"/>
    <lineage>
        <taxon>Eukaryota</taxon>
        <taxon>Fungi</taxon>
        <taxon>Dikarya</taxon>
        <taxon>Basidiomycota</taxon>
        <taxon>Agaricomycotina</taxon>
        <taxon>Agaricomycetes</taxon>
        <taxon>Thelephorales</taxon>
        <taxon>Thelephoraceae</taxon>
        <taxon>Thelephora</taxon>
    </lineage>
</organism>